<dbReference type="PROSITE" id="PS50240">
    <property type="entry name" value="TRYPSIN_DOM"/>
    <property type="match status" value="1"/>
</dbReference>
<dbReference type="InterPro" id="IPR009003">
    <property type="entry name" value="Peptidase_S1_PA"/>
</dbReference>
<dbReference type="InterPro" id="IPR033116">
    <property type="entry name" value="TRYPSIN_SER"/>
</dbReference>
<dbReference type="InParanoid" id="A0A0N0PDI4"/>
<feature type="chain" id="PRO_5005857501" evidence="6">
    <location>
        <begin position="22"/>
        <end position="295"/>
    </location>
</feature>
<proteinExistence type="inferred from homology"/>
<evidence type="ECO:0000256" key="2">
    <source>
        <dbReference type="ARBA" id="ARBA00022670"/>
    </source>
</evidence>
<dbReference type="InterPro" id="IPR001254">
    <property type="entry name" value="Trypsin_dom"/>
</dbReference>
<evidence type="ECO:0000313" key="9">
    <source>
        <dbReference type="Proteomes" id="UP000053240"/>
    </source>
</evidence>
<dbReference type="InterPro" id="IPR050430">
    <property type="entry name" value="Peptidase_S1"/>
</dbReference>
<evidence type="ECO:0000256" key="5">
    <source>
        <dbReference type="ARBA" id="ARBA00023157"/>
    </source>
</evidence>
<dbReference type="InterPro" id="IPR001314">
    <property type="entry name" value="Peptidase_S1A"/>
</dbReference>
<keyword evidence="4" id="KW-0720">Serine protease</keyword>
<dbReference type="SUPFAM" id="SSF50494">
    <property type="entry name" value="Trypsin-like serine proteases"/>
    <property type="match status" value="1"/>
</dbReference>
<dbReference type="PROSITE" id="PS00135">
    <property type="entry name" value="TRYPSIN_SER"/>
    <property type="match status" value="1"/>
</dbReference>
<evidence type="ECO:0000256" key="6">
    <source>
        <dbReference type="SAM" id="SignalP"/>
    </source>
</evidence>
<evidence type="ECO:0000256" key="3">
    <source>
        <dbReference type="ARBA" id="ARBA00022801"/>
    </source>
</evidence>
<comment type="similarity">
    <text evidence="1">Belongs to the peptidase S1 family.</text>
</comment>
<dbReference type="CDD" id="cd00190">
    <property type="entry name" value="Tryp_SPc"/>
    <property type="match status" value="1"/>
</dbReference>
<sequence length="295" mass="31573">MVFKFEVILLVLFVSIFGATSYEYGTSDLFIHAESRGRILGGVPADEGAIPYIAAVAVGSTVRSLLCAGSLFTTKHILTVAHCINALYRNGSLVNSLSITVGTNSWNSGGQTYNISGNITHPDFDPILVINDIGFLIVSTDVDLSKSVQLTILSYENIGAGVETTVAGWGRVNRTTPVSSELLELEMTTVEGQQCAKEVKANAAKFRMRVPPVEPRLMLCAYHSVNHGVCNGDSGSPLVEVSTGKQIGLVSWGMPCALGTPDMFTRVSAYQTWIQQTMTISNNTGAVNETKATET</sequence>
<dbReference type="SMART" id="SM00020">
    <property type="entry name" value="Tryp_SPc"/>
    <property type="match status" value="1"/>
</dbReference>
<organism evidence="8 9">
    <name type="scientific">Papilio machaon</name>
    <name type="common">Old World swallowtail butterfly</name>
    <dbReference type="NCBI Taxonomy" id="76193"/>
    <lineage>
        <taxon>Eukaryota</taxon>
        <taxon>Metazoa</taxon>
        <taxon>Ecdysozoa</taxon>
        <taxon>Arthropoda</taxon>
        <taxon>Hexapoda</taxon>
        <taxon>Insecta</taxon>
        <taxon>Pterygota</taxon>
        <taxon>Neoptera</taxon>
        <taxon>Endopterygota</taxon>
        <taxon>Lepidoptera</taxon>
        <taxon>Glossata</taxon>
        <taxon>Ditrysia</taxon>
        <taxon>Papilionoidea</taxon>
        <taxon>Papilionidae</taxon>
        <taxon>Papilioninae</taxon>
        <taxon>Papilio</taxon>
    </lineage>
</organism>
<dbReference type="EMBL" id="KQ460326">
    <property type="protein sequence ID" value="KPJ15682.1"/>
    <property type="molecule type" value="Genomic_DNA"/>
</dbReference>
<dbReference type="GO" id="GO:0004252">
    <property type="term" value="F:serine-type endopeptidase activity"/>
    <property type="evidence" value="ECO:0007669"/>
    <property type="project" value="InterPro"/>
</dbReference>
<dbReference type="AlphaFoldDB" id="A0A0N0PDI4"/>
<dbReference type="GO" id="GO:0006508">
    <property type="term" value="P:proteolysis"/>
    <property type="evidence" value="ECO:0007669"/>
    <property type="project" value="UniProtKB-KW"/>
</dbReference>
<keyword evidence="2" id="KW-0645">Protease</keyword>
<gene>
    <name evidence="8" type="ORF">RR48_05646</name>
</gene>
<dbReference type="PRINTS" id="PR00722">
    <property type="entry name" value="CHYMOTRYPSIN"/>
</dbReference>
<name>A0A0N0PDI4_PAPMA</name>
<evidence type="ECO:0000256" key="1">
    <source>
        <dbReference type="ARBA" id="ARBA00007664"/>
    </source>
</evidence>
<protein>
    <submittedName>
        <fullName evidence="8">Chymotrypsin-1</fullName>
    </submittedName>
</protein>
<dbReference type="PANTHER" id="PTHR24276">
    <property type="entry name" value="POLYSERASE-RELATED"/>
    <property type="match status" value="1"/>
</dbReference>
<dbReference type="InterPro" id="IPR043504">
    <property type="entry name" value="Peptidase_S1_PA_chymotrypsin"/>
</dbReference>
<dbReference type="Proteomes" id="UP000053240">
    <property type="component" value="Unassembled WGS sequence"/>
</dbReference>
<keyword evidence="9" id="KW-1185">Reference proteome</keyword>
<evidence type="ECO:0000259" key="7">
    <source>
        <dbReference type="PROSITE" id="PS50240"/>
    </source>
</evidence>
<keyword evidence="6" id="KW-0732">Signal</keyword>
<feature type="signal peptide" evidence="6">
    <location>
        <begin position="1"/>
        <end position="21"/>
    </location>
</feature>
<dbReference type="Pfam" id="PF00089">
    <property type="entry name" value="Trypsin"/>
    <property type="match status" value="1"/>
</dbReference>
<reference evidence="8 9" key="1">
    <citation type="journal article" date="2015" name="Nat. Commun.">
        <title>Outbred genome sequencing and CRISPR/Cas9 gene editing in butterflies.</title>
        <authorList>
            <person name="Li X."/>
            <person name="Fan D."/>
            <person name="Zhang W."/>
            <person name="Liu G."/>
            <person name="Zhang L."/>
            <person name="Zhao L."/>
            <person name="Fang X."/>
            <person name="Chen L."/>
            <person name="Dong Y."/>
            <person name="Chen Y."/>
            <person name="Ding Y."/>
            <person name="Zhao R."/>
            <person name="Feng M."/>
            <person name="Zhu Y."/>
            <person name="Feng Y."/>
            <person name="Jiang X."/>
            <person name="Zhu D."/>
            <person name="Xiang H."/>
            <person name="Feng X."/>
            <person name="Li S."/>
            <person name="Wang J."/>
            <person name="Zhang G."/>
            <person name="Kronforst M.R."/>
            <person name="Wang W."/>
        </authorList>
    </citation>
    <scope>NUCLEOTIDE SEQUENCE [LARGE SCALE GENOMIC DNA]</scope>
    <source>
        <strain evidence="8">Ya'a_city_454_Pm</strain>
        <tissue evidence="8">Whole body</tissue>
    </source>
</reference>
<evidence type="ECO:0000313" key="8">
    <source>
        <dbReference type="EMBL" id="KPJ15682.1"/>
    </source>
</evidence>
<accession>A0A0N0PDI4</accession>
<dbReference type="STRING" id="76193.A0A0N0PDI4"/>
<evidence type="ECO:0000256" key="4">
    <source>
        <dbReference type="ARBA" id="ARBA00022825"/>
    </source>
</evidence>
<feature type="domain" description="Peptidase S1" evidence="7">
    <location>
        <begin position="39"/>
        <end position="279"/>
    </location>
</feature>
<dbReference type="PANTHER" id="PTHR24276:SF96">
    <property type="entry name" value="PEPTIDASE S1 DOMAIN-CONTAINING PROTEIN"/>
    <property type="match status" value="1"/>
</dbReference>
<keyword evidence="5" id="KW-1015">Disulfide bond</keyword>
<dbReference type="Gene3D" id="2.40.10.10">
    <property type="entry name" value="Trypsin-like serine proteases"/>
    <property type="match status" value="2"/>
</dbReference>
<keyword evidence="3" id="KW-0378">Hydrolase</keyword>